<sequence>MIILYFLIGFISSVIGAMAGLGGGIIIKPVLDFVGHYDLETIGVLSASTVMAMSTVTLLRIKTTKVKIDFKISLLIAVGSIVGGLIGKGVFNFYVVNLKLADIVGAIQSGLLAFLLIIIYASFKWSSHVPNYLIANKAIIFSTGLILGLLSAFLGIGGGPLNVAVLVLLFSMTGRKVVINSTFIIFFSQLASLLVVAFTTRYQGMDLSMLPFMIIGGVAGGLIGNILLFKVSSKAIWGVFNFTILIIVLVNIYNLVKGL</sequence>
<dbReference type="PANTHER" id="PTHR43701:SF2">
    <property type="entry name" value="MEMBRANE TRANSPORTER PROTEIN YJNA-RELATED"/>
    <property type="match status" value="1"/>
</dbReference>
<feature type="transmembrane region" description="Helical" evidence="6">
    <location>
        <begin position="177"/>
        <end position="198"/>
    </location>
</feature>
<dbReference type="OrthoDB" id="3181470at2"/>
<dbReference type="Pfam" id="PF01925">
    <property type="entry name" value="TauE"/>
    <property type="match status" value="1"/>
</dbReference>
<evidence type="ECO:0000256" key="1">
    <source>
        <dbReference type="ARBA" id="ARBA00004141"/>
    </source>
</evidence>
<feature type="transmembrane region" description="Helical" evidence="6">
    <location>
        <begin position="103"/>
        <end position="123"/>
    </location>
</feature>
<proteinExistence type="inferred from homology"/>
<comment type="caution">
    <text evidence="7">The sequence shown here is derived from an EMBL/GenBank/DDBJ whole genome shotgun (WGS) entry which is preliminary data.</text>
</comment>
<evidence type="ECO:0000313" key="7">
    <source>
        <dbReference type="EMBL" id="RHW30339.1"/>
    </source>
</evidence>
<keyword evidence="3 6" id="KW-0812">Transmembrane</keyword>
<comment type="subcellular location">
    <subcellularLocation>
        <location evidence="6">Cell membrane</location>
        <topology evidence="6">Multi-pass membrane protein</topology>
    </subcellularLocation>
    <subcellularLocation>
        <location evidence="1">Membrane</location>
        <topology evidence="1">Multi-pass membrane protein</topology>
    </subcellularLocation>
</comment>
<evidence type="ECO:0000256" key="6">
    <source>
        <dbReference type="RuleBase" id="RU363041"/>
    </source>
</evidence>
<dbReference type="InterPro" id="IPR002781">
    <property type="entry name" value="TM_pro_TauE-like"/>
</dbReference>
<evidence type="ECO:0000313" key="8">
    <source>
        <dbReference type="Proteomes" id="UP000285456"/>
    </source>
</evidence>
<dbReference type="RefSeq" id="WP_118889979.1">
    <property type="nucleotide sequence ID" value="NZ_PHUT01000001.1"/>
</dbReference>
<evidence type="ECO:0000256" key="4">
    <source>
        <dbReference type="ARBA" id="ARBA00022989"/>
    </source>
</evidence>
<protein>
    <recommendedName>
        <fullName evidence="6">Probable membrane transporter protein</fullName>
    </recommendedName>
</protein>
<dbReference type="PANTHER" id="PTHR43701">
    <property type="entry name" value="MEMBRANE TRANSPORTER PROTEIN MJ0441-RELATED"/>
    <property type="match status" value="1"/>
</dbReference>
<gene>
    <name evidence="7" type="ORF">D1B32_17360</name>
</gene>
<comment type="similarity">
    <text evidence="2 6">Belongs to the 4-toluene sulfonate uptake permease (TSUP) (TC 2.A.102) family.</text>
</comment>
<evidence type="ECO:0000256" key="2">
    <source>
        <dbReference type="ARBA" id="ARBA00009142"/>
    </source>
</evidence>
<keyword evidence="5 6" id="KW-0472">Membrane</keyword>
<keyword evidence="6" id="KW-1003">Cell membrane</keyword>
<feature type="transmembrane region" description="Helical" evidence="6">
    <location>
        <begin position="72"/>
        <end position="91"/>
    </location>
</feature>
<feature type="transmembrane region" description="Helical" evidence="6">
    <location>
        <begin position="235"/>
        <end position="256"/>
    </location>
</feature>
<organism evidence="7 8">
    <name type="scientific">Oceanobacillus profundus</name>
    <dbReference type="NCBI Taxonomy" id="372463"/>
    <lineage>
        <taxon>Bacteria</taxon>
        <taxon>Bacillati</taxon>
        <taxon>Bacillota</taxon>
        <taxon>Bacilli</taxon>
        <taxon>Bacillales</taxon>
        <taxon>Bacillaceae</taxon>
        <taxon>Oceanobacillus</taxon>
    </lineage>
</organism>
<keyword evidence="4 6" id="KW-1133">Transmembrane helix</keyword>
<feature type="transmembrane region" description="Helical" evidence="6">
    <location>
        <begin position="210"/>
        <end position="229"/>
    </location>
</feature>
<dbReference type="InterPro" id="IPR051598">
    <property type="entry name" value="TSUP/Inactive_protease-like"/>
</dbReference>
<feature type="transmembrane region" description="Helical" evidence="6">
    <location>
        <begin position="144"/>
        <end position="171"/>
    </location>
</feature>
<name>A0A417YCJ3_9BACI</name>
<dbReference type="AlphaFoldDB" id="A0A417YCJ3"/>
<evidence type="ECO:0000256" key="5">
    <source>
        <dbReference type="ARBA" id="ARBA00023136"/>
    </source>
</evidence>
<feature type="transmembrane region" description="Helical" evidence="6">
    <location>
        <begin position="39"/>
        <end position="60"/>
    </location>
</feature>
<feature type="transmembrane region" description="Helical" evidence="6">
    <location>
        <begin position="7"/>
        <end position="27"/>
    </location>
</feature>
<dbReference type="Proteomes" id="UP000285456">
    <property type="component" value="Unassembled WGS sequence"/>
</dbReference>
<reference evidence="7 8" key="1">
    <citation type="journal article" date="2007" name="Int. J. Syst. Evol. Microbiol.">
        <title>Oceanobacillus profundus sp. nov., isolated from a deep-sea sediment core.</title>
        <authorList>
            <person name="Kim Y.G."/>
            <person name="Choi D.H."/>
            <person name="Hyun S."/>
            <person name="Cho B.C."/>
        </authorList>
    </citation>
    <scope>NUCLEOTIDE SEQUENCE [LARGE SCALE GENOMIC DNA]</scope>
    <source>
        <strain evidence="7 8">DSM 18246</strain>
    </source>
</reference>
<evidence type="ECO:0000256" key="3">
    <source>
        <dbReference type="ARBA" id="ARBA00022692"/>
    </source>
</evidence>
<dbReference type="GO" id="GO:0005886">
    <property type="term" value="C:plasma membrane"/>
    <property type="evidence" value="ECO:0007669"/>
    <property type="project" value="UniProtKB-SubCell"/>
</dbReference>
<keyword evidence="8" id="KW-1185">Reference proteome</keyword>
<accession>A0A417YCJ3</accession>
<dbReference type="EMBL" id="QWEH01000014">
    <property type="protein sequence ID" value="RHW30339.1"/>
    <property type="molecule type" value="Genomic_DNA"/>
</dbReference>